<evidence type="ECO:0000256" key="1">
    <source>
        <dbReference type="SAM" id="Phobius"/>
    </source>
</evidence>
<reference evidence="2" key="1">
    <citation type="submission" date="2020-11" db="EMBL/GenBank/DDBJ databases">
        <authorList>
            <person name="Tran Van P."/>
        </authorList>
    </citation>
    <scope>NUCLEOTIDE SEQUENCE</scope>
</reference>
<feature type="transmembrane region" description="Helical" evidence="1">
    <location>
        <begin position="113"/>
        <end position="133"/>
    </location>
</feature>
<dbReference type="AlphaFoldDB" id="A0A7R9HCM6"/>
<keyword evidence="1" id="KW-0472">Membrane</keyword>
<protein>
    <submittedName>
        <fullName evidence="2">Uncharacterized protein</fullName>
    </submittedName>
</protein>
<accession>A0A7R9HCM6</accession>
<gene>
    <name evidence="2" type="ORF">TPSB3V08_LOCUS11115</name>
</gene>
<dbReference type="EMBL" id="OD011289">
    <property type="protein sequence ID" value="CAD7416532.1"/>
    <property type="molecule type" value="Genomic_DNA"/>
</dbReference>
<sequence>MSVCRLRALGLMPQNYRPAQDNAHKVYLGCWNVMYSWVMIILLISIYVITGEIMSSTTDNFRRSSTRPQYPDEITTLHRKCHLFCVSCVIGSCLISVGSSAASLYAIFPKQIAYTYILIVFIQDIAKLGIFLLEIQFMSLCFCLQQRFIQINKALIRLRKHTIEGQVDRIAIGSEIFNIPAVPSTKTRSLQAQGSLGPYKVSLTNCSYRLSWSKQGESHELFLQALLVQTWRVSESWSCIVKAAVPVLFPSDAIHGHKSQVVLQRFSRPDLDIATKQEVFTVTCRVISTWHLATKQEFLSRHVVLCGKYTWEGPPLNGAMECQSRRVITGVPGTVPTRPAKRCSFLMWFDLRGLKNVKEKCCSGFVELNSKNDYTNSLRMSSKCFQRLLSLVGPKQDMGMRASVPVEEILIATLRFLEMEHYLETKLRS</sequence>
<name>A0A7R9HCM6_TIMPO</name>
<organism evidence="2">
    <name type="scientific">Timema poppense</name>
    <name type="common">Walking stick</name>
    <dbReference type="NCBI Taxonomy" id="170557"/>
    <lineage>
        <taxon>Eukaryota</taxon>
        <taxon>Metazoa</taxon>
        <taxon>Ecdysozoa</taxon>
        <taxon>Arthropoda</taxon>
        <taxon>Hexapoda</taxon>
        <taxon>Insecta</taxon>
        <taxon>Pterygota</taxon>
        <taxon>Neoptera</taxon>
        <taxon>Polyneoptera</taxon>
        <taxon>Phasmatodea</taxon>
        <taxon>Timematodea</taxon>
        <taxon>Timematoidea</taxon>
        <taxon>Timematidae</taxon>
        <taxon>Timema</taxon>
    </lineage>
</organism>
<keyword evidence="1" id="KW-1133">Transmembrane helix</keyword>
<evidence type="ECO:0000313" key="2">
    <source>
        <dbReference type="EMBL" id="CAD7416532.1"/>
    </source>
</evidence>
<feature type="transmembrane region" description="Helical" evidence="1">
    <location>
        <begin position="83"/>
        <end position="107"/>
    </location>
</feature>
<proteinExistence type="predicted"/>
<feature type="transmembrane region" description="Helical" evidence="1">
    <location>
        <begin position="34"/>
        <end position="54"/>
    </location>
</feature>
<keyword evidence="1" id="KW-0812">Transmembrane</keyword>